<gene>
    <name evidence="4" type="ORF">EZ242_04330</name>
</gene>
<dbReference type="InterPro" id="IPR051257">
    <property type="entry name" value="Diverse_CBS-Domain"/>
</dbReference>
<proteinExistence type="predicted"/>
<keyword evidence="5" id="KW-1185">Reference proteome</keyword>
<keyword evidence="1 2" id="KW-0129">CBS domain</keyword>
<feature type="domain" description="CBS" evidence="3">
    <location>
        <begin position="9"/>
        <end position="70"/>
    </location>
</feature>
<dbReference type="OrthoDB" id="9794094at2"/>
<evidence type="ECO:0000313" key="4">
    <source>
        <dbReference type="EMBL" id="TFZ04980.1"/>
    </source>
</evidence>
<dbReference type="Pfam" id="PF00571">
    <property type="entry name" value="CBS"/>
    <property type="match status" value="2"/>
</dbReference>
<evidence type="ECO:0000256" key="1">
    <source>
        <dbReference type="ARBA" id="ARBA00023122"/>
    </source>
</evidence>
<accession>A0A4Z0C3D0</accession>
<dbReference type="RefSeq" id="WP_135283863.1">
    <property type="nucleotide sequence ID" value="NZ_SMLL01000001.1"/>
</dbReference>
<dbReference type="Proteomes" id="UP000297564">
    <property type="component" value="Unassembled WGS sequence"/>
</dbReference>
<dbReference type="AlphaFoldDB" id="A0A4Z0C3D0"/>
<dbReference type="PROSITE" id="PS51371">
    <property type="entry name" value="CBS"/>
    <property type="match status" value="2"/>
</dbReference>
<dbReference type="PANTHER" id="PTHR43080">
    <property type="entry name" value="CBS DOMAIN-CONTAINING PROTEIN CBSX3, MITOCHONDRIAL"/>
    <property type="match status" value="1"/>
</dbReference>
<dbReference type="InterPro" id="IPR046342">
    <property type="entry name" value="CBS_dom_sf"/>
</dbReference>
<dbReference type="SMART" id="SM00116">
    <property type="entry name" value="CBS"/>
    <property type="match status" value="2"/>
</dbReference>
<sequence>MSFEISRLCRRELVTIAEQASVRDAAVLMCESHVGALVVVDDAQPPRVRGLVTDRDLALDVLGRDEPRTSLRIGELAKGPPVSVRARAGLGEAVDAMQRSGVRRLLVVDDEGGVLGLVAAEDLMAAVSDELAGLVRALRSGIARERGERGVFERLGGMRPVFHTME</sequence>
<organism evidence="4 5">
    <name type="scientific">Ramlibacter rhizophilus</name>
    <dbReference type="NCBI Taxonomy" id="1781167"/>
    <lineage>
        <taxon>Bacteria</taxon>
        <taxon>Pseudomonadati</taxon>
        <taxon>Pseudomonadota</taxon>
        <taxon>Betaproteobacteria</taxon>
        <taxon>Burkholderiales</taxon>
        <taxon>Comamonadaceae</taxon>
        <taxon>Ramlibacter</taxon>
    </lineage>
</organism>
<dbReference type="EMBL" id="SMLL01000001">
    <property type="protein sequence ID" value="TFZ04980.1"/>
    <property type="molecule type" value="Genomic_DNA"/>
</dbReference>
<dbReference type="Gene3D" id="3.10.580.10">
    <property type="entry name" value="CBS-domain"/>
    <property type="match status" value="1"/>
</dbReference>
<evidence type="ECO:0000256" key="2">
    <source>
        <dbReference type="PROSITE-ProRule" id="PRU00703"/>
    </source>
</evidence>
<protein>
    <submittedName>
        <fullName evidence="4">CBS domain-containing protein</fullName>
    </submittedName>
</protein>
<dbReference type="PANTHER" id="PTHR43080:SF2">
    <property type="entry name" value="CBS DOMAIN-CONTAINING PROTEIN"/>
    <property type="match status" value="1"/>
</dbReference>
<evidence type="ECO:0000259" key="3">
    <source>
        <dbReference type="PROSITE" id="PS51371"/>
    </source>
</evidence>
<comment type="caution">
    <text evidence="4">The sequence shown here is derived from an EMBL/GenBank/DDBJ whole genome shotgun (WGS) entry which is preliminary data.</text>
</comment>
<reference evidence="4 5" key="1">
    <citation type="submission" date="2019-03" db="EMBL/GenBank/DDBJ databases">
        <title>Ramlibacter rhizophilus CCTCC AB2015357, whole genome shotgun sequence.</title>
        <authorList>
            <person name="Zhang X."/>
            <person name="Feng G."/>
            <person name="Zhu H."/>
        </authorList>
    </citation>
    <scope>NUCLEOTIDE SEQUENCE [LARGE SCALE GENOMIC DNA]</scope>
    <source>
        <strain evidence="4 5">CCTCC AB2015357</strain>
    </source>
</reference>
<feature type="domain" description="CBS" evidence="3">
    <location>
        <begin position="76"/>
        <end position="133"/>
    </location>
</feature>
<dbReference type="SUPFAM" id="SSF54631">
    <property type="entry name" value="CBS-domain pair"/>
    <property type="match status" value="1"/>
</dbReference>
<dbReference type="InterPro" id="IPR000644">
    <property type="entry name" value="CBS_dom"/>
</dbReference>
<evidence type="ECO:0000313" key="5">
    <source>
        <dbReference type="Proteomes" id="UP000297564"/>
    </source>
</evidence>
<name>A0A4Z0C3D0_9BURK</name>